<feature type="binding site" evidence="9">
    <location>
        <position position="272"/>
    </location>
    <ligand>
        <name>L-histidine</name>
        <dbReference type="ChEBI" id="CHEBI:57595"/>
    </ligand>
</feature>
<accession>A0A0G0VE62</accession>
<reference evidence="11 12" key="1">
    <citation type="journal article" date="2015" name="Nature">
        <title>rRNA introns, odd ribosomes, and small enigmatic genomes across a large radiation of phyla.</title>
        <authorList>
            <person name="Brown C.T."/>
            <person name="Hug L.A."/>
            <person name="Thomas B.C."/>
            <person name="Sharon I."/>
            <person name="Castelle C.J."/>
            <person name="Singh A."/>
            <person name="Wilkins M.J."/>
            <person name="Williams K.H."/>
            <person name="Banfield J.F."/>
        </authorList>
    </citation>
    <scope>NUCLEOTIDE SEQUENCE [LARGE SCALE GENOMIC DNA]</scope>
</reference>
<dbReference type="HAMAP" id="MF_00127">
    <property type="entry name" value="His_tRNA_synth"/>
    <property type="match status" value="1"/>
</dbReference>
<dbReference type="GO" id="GO:0004821">
    <property type="term" value="F:histidine-tRNA ligase activity"/>
    <property type="evidence" value="ECO:0007669"/>
    <property type="project" value="UniProtKB-UniRule"/>
</dbReference>
<organism evidence="11 12">
    <name type="scientific">Candidatus Uhrbacteria bacterium GW2011_GWC1_41_20</name>
    <dbReference type="NCBI Taxonomy" id="1618983"/>
    <lineage>
        <taxon>Bacteria</taxon>
        <taxon>Candidatus Uhriibacteriota</taxon>
    </lineage>
</organism>
<dbReference type="Gene3D" id="3.30.930.10">
    <property type="entry name" value="Bira Bifunctional Protein, Domain 2"/>
    <property type="match status" value="1"/>
</dbReference>
<protein>
    <recommendedName>
        <fullName evidence="8">Histidine--tRNA ligase</fullName>
        <ecNumber evidence="8">6.1.1.21</ecNumber>
    </recommendedName>
    <alternativeName>
        <fullName evidence="8">Histidyl-tRNA synthetase</fullName>
        <shortName evidence="8">HisRS</shortName>
    </alternativeName>
</protein>
<feature type="binding site" evidence="9">
    <location>
        <position position="128"/>
    </location>
    <ligand>
        <name>L-histidine</name>
        <dbReference type="ChEBI" id="CHEBI:57595"/>
    </ligand>
</feature>
<dbReference type="InterPro" id="IPR006195">
    <property type="entry name" value="aa-tRNA-synth_II"/>
</dbReference>
<feature type="domain" description="Aminoacyl-transfer RNA synthetases class-II family profile" evidence="10">
    <location>
        <begin position="35"/>
        <end position="333"/>
    </location>
</feature>
<sequence>MIAKNVDAKAGDRKAVKTPQLLRGFKDILPGEEPYWNAVEDAARNIATSYSFGRLRLPILEQTSLFERSIGKATDVVEKEMYTFVDPSNTRVTLRPEATAGAARAYIEHGMVNKTQPVKMWYFEPMFRHDRPQAGRYRQFYQFGLEAIGSSDPILDAQMILMTHRFFKGLGVEVKFLLNSIGTEESRREYIMELVSYFKQFRKRLSEVDKKRLTKNPLRLLDSKEEGMDELRDGAPQILDWLDEDSKQHFMKVLEYLDEAEVPYELNPYLVRGLDYYTKTVFEVVEITDDAERAQNSLGGGGRYDTLIELLGGREDTPAIGIALGVERVIMAMKNQGVEFSKEREVDVFFCQLGDASRKKGLIVFEEFRKAGVSIAEAFGKGALKGQLEMADKQKAKIALILGQKEVLDGTIIIRDMESGAQEIVNIDKVVAIVKRQLEMMG</sequence>
<dbReference type="CDD" id="cd00859">
    <property type="entry name" value="HisRS_anticodon"/>
    <property type="match status" value="1"/>
</dbReference>
<gene>
    <name evidence="8" type="primary">hisS</name>
    <name evidence="11" type="ORF">UU50_C0010G0019</name>
</gene>
<keyword evidence="6 8" id="KW-0030">Aminoacyl-tRNA synthetase</keyword>
<comment type="catalytic activity">
    <reaction evidence="7 8">
        <text>tRNA(His) + L-histidine + ATP = L-histidyl-tRNA(His) + AMP + diphosphate + H(+)</text>
        <dbReference type="Rhea" id="RHEA:17313"/>
        <dbReference type="Rhea" id="RHEA-COMP:9665"/>
        <dbReference type="Rhea" id="RHEA-COMP:9689"/>
        <dbReference type="ChEBI" id="CHEBI:15378"/>
        <dbReference type="ChEBI" id="CHEBI:30616"/>
        <dbReference type="ChEBI" id="CHEBI:33019"/>
        <dbReference type="ChEBI" id="CHEBI:57595"/>
        <dbReference type="ChEBI" id="CHEBI:78442"/>
        <dbReference type="ChEBI" id="CHEBI:78527"/>
        <dbReference type="ChEBI" id="CHEBI:456215"/>
        <dbReference type="EC" id="6.1.1.21"/>
    </reaction>
</comment>
<feature type="binding site" evidence="9">
    <location>
        <begin position="97"/>
        <end position="99"/>
    </location>
    <ligand>
        <name>L-histidine</name>
        <dbReference type="ChEBI" id="CHEBI:57595"/>
    </ligand>
</feature>
<evidence type="ECO:0000256" key="2">
    <source>
        <dbReference type="ARBA" id="ARBA00022598"/>
    </source>
</evidence>
<evidence type="ECO:0000256" key="4">
    <source>
        <dbReference type="ARBA" id="ARBA00022840"/>
    </source>
</evidence>
<keyword evidence="8" id="KW-0963">Cytoplasm</keyword>
<evidence type="ECO:0000313" key="12">
    <source>
        <dbReference type="Proteomes" id="UP000033930"/>
    </source>
</evidence>
<dbReference type="InterPro" id="IPR036621">
    <property type="entry name" value="Anticodon-bd_dom_sf"/>
</dbReference>
<dbReference type="InterPro" id="IPR041715">
    <property type="entry name" value="HisRS-like_core"/>
</dbReference>
<dbReference type="PANTHER" id="PTHR43707:SF1">
    <property type="entry name" value="HISTIDINE--TRNA LIGASE, MITOCHONDRIAL-RELATED"/>
    <property type="match status" value="1"/>
</dbReference>
<dbReference type="InterPro" id="IPR004516">
    <property type="entry name" value="HisRS/HisZ"/>
</dbReference>
<name>A0A0G0VE62_9BACT</name>
<evidence type="ECO:0000256" key="1">
    <source>
        <dbReference type="ARBA" id="ARBA00008226"/>
    </source>
</evidence>
<keyword evidence="5 8" id="KW-0648">Protein biosynthesis</keyword>
<evidence type="ECO:0000313" key="11">
    <source>
        <dbReference type="EMBL" id="KKR99124.1"/>
    </source>
</evidence>
<dbReference type="GO" id="GO:0005737">
    <property type="term" value="C:cytoplasm"/>
    <property type="evidence" value="ECO:0007669"/>
    <property type="project" value="UniProtKB-SubCell"/>
</dbReference>
<keyword evidence="4 8" id="KW-0067">ATP-binding</keyword>
<comment type="caution">
    <text evidence="11">The sequence shown here is derived from an EMBL/GenBank/DDBJ whole genome shotgun (WGS) entry which is preliminary data.</text>
</comment>
<evidence type="ECO:0000256" key="5">
    <source>
        <dbReference type="ARBA" id="ARBA00022917"/>
    </source>
</evidence>
<dbReference type="AlphaFoldDB" id="A0A0G0VE62"/>
<evidence type="ECO:0000259" key="10">
    <source>
        <dbReference type="PROSITE" id="PS50862"/>
    </source>
</evidence>
<dbReference type="InterPro" id="IPR015807">
    <property type="entry name" value="His-tRNA-ligase"/>
</dbReference>
<dbReference type="PIRSF" id="PIRSF001549">
    <property type="entry name" value="His-tRNA_synth"/>
    <property type="match status" value="1"/>
</dbReference>
<dbReference type="InterPro" id="IPR045864">
    <property type="entry name" value="aa-tRNA-synth_II/BPL/LPL"/>
</dbReference>
<evidence type="ECO:0000256" key="3">
    <source>
        <dbReference type="ARBA" id="ARBA00022741"/>
    </source>
</evidence>
<keyword evidence="3 8" id="KW-0547">Nucleotide-binding</keyword>
<keyword evidence="2 8" id="KW-0436">Ligase</keyword>
<dbReference type="SUPFAM" id="SSF52954">
    <property type="entry name" value="Class II aaRS ABD-related"/>
    <property type="match status" value="1"/>
</dbReference>
<evidence type="ECO:0000256" key="6">
    <source>
        <dbReference type="ARBA" id="ARBA00023146"/>
    </source>
</evidence>
<evidence type="ECO:0000256" key="9">
    <source>
        <dbReference type="PIRSR" id="PIRSR001549-1"/>
    </source>
</evidence>
<feature type="binding site" evidence="9">
    <location>
        <position position="142"/>
    </location>
    <ligand>
        <name>L-histidine</name>
        <dbReference type="ChEBI" id="CHEBI:57595"/>
    </ligand>
</feature>
<dbReference type="PANTHER" id="PTHR43707">
    <property type="entry name" value="HISTIDYL-TRNA SYNTHETASE"/>
    <property type="match status" value="1"/>
</dbReference>
<dbReference type="Gene3D" id="3.40.50.800">
    <property type="entry name" value="Anticodon-binding domain"/>
    <property type="match status" value="1"/>
</dbReference>
<dbReference type="InterPro" id="IPR033656">
    <property type="entry name" value="HisRS_anticodon"/>
</dbReference>
<comment type="similarity">
    <text evidence="1 8">Belongs to the class-II aminoacyl-tRNA synthetase family.</text>
</comment>
<feature type="binding site" evidence="9">
    <location>
        <begin position="276"/>
        <end position="277"/>
    </location>
    <ligand>
        <name>L-histidine</name>
        <dbReference type="ChEBI" id="CHEBI:57595"/>
    </ligand>
</feature>
<dbReference type="CDD" id="cd00773">
    <property type="entry name" value="HisRS-like_core"/>
    <property type="match status" value="1"/>
</dbReference>
<comment type="subcellular location">
    <subcellularLocation>
        <location evidence="8">Cytoplasm</location>
    </subcellularLocation>
</comment>
<feature type="binding site" evidence="9">
    <location>
        <position position="146"/>
    </location>
    <ligand>
        <name>L-histidine</name>
        <dbReference type="ChEBI" id="CHEBI:57595"/>
    </ligand>
</feature>
<proteinExistence type="inferred from homology"/>
<dbReference type="NCBIfam" id="TIGR00442">
    <property type="entry name" value="hisS"/>
    <property type="match status" value="1"/>
</dbReference>
<evidence type="ECO:0000256" key="8">
    <source>
        <dbReference type="HAMAP-Rule" id="MF_00127"/>
    </source>
</evidence>
<dbReference type="EMBL" id="LCAW01000010">
    <property type="protein sequence ID" value="KKR99124.1"/>
    <property type="molecule type" value="Genomic_DNA"/>
</dbReference>
<dbReference type="Proteomes" id="UP000033930">
    <property type="component" value="Unassembled WGS sequence"/>
</dbReference>
<dbReference type="PROSITE" id="PS50862">
    <property type="entry name" value="AA_TRNA_LIGASE_II"/>
    <property type="match status" value="1"/>
</dbReference>
<dbReference type="SUPFAM" id="SSF55681">
    <property type="entry name" value="Class II aaRS and biotin synthetases"/>
    <property type="match status" value="1"/>
</dbReference>
<dbReference type="InterPro" id="IPR004154">
    <property type="entry name" value="Anticodon-bd"/>
</dbReference>
<dbReference type="Pfam" id="PF13393">
    <property type="entry name" value="tRNA-synt_His"/>
    <property type="match status" value="1"/>
</dbReference>
<dbReference type="Pfam" id="PF03129">
    <property type="entry name" value="HGTP_anticodon"/>
    <property type="match status" value="1"/>
</dbReference>
<dbReference type="PATRIC" id="fig|1618983.3.peg.505"/>
<dbReference type="GO" id="GO:0006427">
    <property type="term" value="P:histidyl-tRNA aminoacylation"/>
    <property type="evidence" value="ECO:0007669"/>
    <property type="project" value="UniProtKB-UniRule"/>
</dbReference>
<comment type="subunit">
    <text evidence="8">Homodimer.</text>
</comment>
<evidence type="ECO:0000256" key="7">
    <source>
        <dbReference type="ARBA" id="ARBA00047639"/>
    </source>
</evidence>
<dbReference type="EC" id="6.1.1.21" evidence="8"/>
<dbReference type="GO" id="GO:0005524">
    <property type="term" value="F:ATP binding"/>
    <property type="evidence" value="ECO:0007669"/>
    <property type="project" value="UniProtKB-UniRule"/>
</dbReference>